<evidence type="ECO:0000313" key="9">
    <source>
        <dbReference type="Proteomes" id="UP001165289"/>
    </source>
</evidence>
<dbReference type="InterPro" id="IPR051764">
    <property type="entry name" value="Avidin/Streptavidin-rel"/>
</dbReference>
<dbReference type="Proteomes" id="UP001165289">
    <property type="component" value="Unassembled WGS sequence"/>
</dbReference>
<evidence type="ECO:0000256" key="4">
    <source>
        <dbReference type="ARBA" id="ARBA00022729"/>
    </source>
</evidence>
<dbReference type="GO" id="GO:0009374">
    <property type="term" value="F:biotin binding"/>
    <property type="evidence" value="ECO:0007669"/>
    <property type="project" value="InterPro"/>
</dbReference>
<organism evidence="8 9">
    <name type="scientific">Oopsacas minuta</name>
    <dbReference type="NCBI Taxonomy" id="111878"/>
    <lineage>
        <taxon>Eukaryota</taxon>
        <taxon>Metazoa</taxon>
        <taxon>Porifera</taxon>
        <taxon>Hexactinellida</taxon>
        <taxon>Hexasterophora</taxon>
        <taxon>Lyssacinosida</taxon>
        <taxon>Leucopsacidae</taxon>
        <taxon>Oopsacas</taxon>
    </lineage>
</organism>
<dbReference type="InterPro" id="IPR005468">
    <property type="entry name" value="Avidin/str"/>
</dbReference>
<sequence>MLRVHLSTLKGYCATRLINLTFLTQKSVATNSFIPVSLKRMASIGAKRILEPLGSLDINGKYRNELGSIMKIDSKENGFLKGVYKSGVGTVYTYPLTGSYDRDGQALGWVVSYQKANSTCAWSGQIFENSNGKVCIHTTWLLTSQTAVGDIWGSTNVGVDVFTRISSEDDPVEACTAPKHCNIPAHVLKSEKQ</sequence>
<comment type="subcellular location">
    <subcellularLocation>
        <location evidence="1">Secreted</location>
    </subcellularLocation>
</comment>
<dbReference type="AlphaFoldDB" id="A0AAV7JMU2"/>
<keyword evidence="5" id="KW-1015">Disulfide bond</keyword>
<gene>
    <name evidence="8" type="ORF">LOD99_5975</name>
</gene>
<dbReference type="InterPro" id="IPR005469">
    <property type="entry name" value="Avidin"/>
</dbReference>
<name>A0AAV7JMU2_9METZ</name>
<keyword evidence="3" id="KW-0964">Secreted</keyword>
<keyword evidence="6" id="KW-0325">Glycoprotein</keyword>
<reference evidence="8 9" key="1">
    <citation type="journal article" date="2023" name="BMC Biol.">
        <title>The compact genome of the sponge Oopsacas minuta (Hexactinellida) is lacking key metazoan core genes.</title>
        <authorList>
            <person name="Santini S."/>
            <person name="Schenkelaars Q."/>
            <person name="Jourda C."/>
            <person name="Duchesne M."/>
            <person name="Belahbib H."/>
            <person name="Rocher C."/>
            <person name="Selva M."/>
            <person name="Riesgo A."/>
            <person name="Vervoort M."/>
            <person name="Leys S.P."/>
            <person name="Kodjabachian L."/>
            <person name="Le Bivic A."/>
            <person name="Borchiellini C."/>
            <person name="Claverie J.M."/>
            <person name="Renard E."/>
        </authorList>
    </citation>
    <scope>NUCLEOTIDE SEQUENCE [LARGE SCALE GENOMIC DNA]</scope>
    <source>
        <strain evidence="8">SPO-2</strain>
    </source>
</reference>
<proteinExistence type="inferred from homology"/>
<dbReference type="Pfam" id="PF01382">
    <property type="entry name" value="Avidin"/>
    <property type="match status" value="1"/>
</dbReference>
<dbReference type="GO" id="GO:0005576">
    <property type="term" value="C:extracellular region"/>
    <property type="evidence" value="ECO:0007669"/>
    <property type="project" value="UniProtKB-SubCell"/>
</dbReference>
<dbReference type="PANTHER" id="PTHR34399:SF3">
    <property type="entry name" value="AVID PROTEIN-RELATED"/>
    <property type="match status" value="1"/>
</dbReference>
<dbReference type="EMBL" id="JAKMXF010000312">
    <property type="protein sequence ID" value="KAI6650297.1"/>
    <property type="molecule type" value="Genomic_DNA"/>
</dbReference>
<protein>
    <submittedName>
        <fullName evidence="8">Tamavidin 2</fullName>
    </submittedName>
</protein>
<comment type="similarity">
    <text evidence="2">Belongs to the avidin/streptavidin family.</text>
</comment>
<keyword evidence="4" id="KW-0732">Signal</keyword>
<dbReference type="PRINTS" id="PR00709">
    <property type="entry name" value="AVIDIN"/>
</dbReference>
<evidence type="ECO:0000256" key="1">
    <source>
        <dbReference type="ARBA" id="ARBA00004613"/>
    </source>
</evidence>
<keyword evidence="9" id="KW-1185">Reference proteome</keyword>
<evidence type="ECO:0000256" key="6">
    <source>
        <dbReference type="ARBA" id="ARBA00023180"/>
    </source>
</evidence>
<keyword evidence="7" id="KW-0092">Biotin</keyword>
<evidence type="ECO:0000256" key="5">
    <source>
        <dbReference type="ARBA" id="ARBA00023157"/>
    </source>
</evidence>
<dbReference type="PROSITE" id="PS51326">
    <property type="entry name" value="AVIDIN_2"/>
    <property type="match status" value="1"/>
</dbReference>
<evidence type="ECO:0000256" key="3">
    <source>
        <dbReference type="ARBA" id="ARBA00022525"/>
    </source>
</evidence>
<accession>A0AAV7JMU2</accession>
<dbReference type="SUPFAM" id="SSF50876">
    <property type="entry name" value="Avidin/streptavidin"/>
    <property type="match status" value="1"/>
</dbReference>
<evidence type="ECO:0000256" key="7">
    <source>
        <dbReference type="ARBA" id="ARBA00023267"/>
    </source>
</evidence>
<evidence type="ECO:0000256" key="2">
    <source>
        <dbReference type="ARBA" id="ARBA00006297"/>
    </source>
</evidence>
<comment type="caution">
    <text evidence="8">The sequence shown here is derived from an EMBL/GenBank/DDBJ whole genome shotgun (WGS) entry which is preliminary data.</text>
</comment>
<dbReference type="InterPro" id="IPR036896">
    <property type="entry name" value="Avidin-like_sf"/>
</dbReference>
<dbReference type="Gene3D" id="2.40.128.30">
    <property type="entry name" value="Avidin-like"/>
    <property type="match status" value="1"/>
</dbReference>
<dbReference type="PANTHER" id="PTHR34399">
    <property type="entry name" value="AVIDIN-RELATED"/>
    <property type="match status" value="1"/>
</dbReference>
<evidence type="ECO:0000313" key="8">
    <source>
        <dbReference type="EMBL" id="KAI6650297.1"/>
    </source>
</evidence>